<dbReference type="PROSITE" id="PS51186">
    <property type="entry name" value="GNAT"/>
    <property type="match status" value="1"/>
</dbReference>
<keyword evidence="5" id="KW-1185">Reference proteome</keyword>
<dbReference type="Pfam" id="PF00583">
    <property type="entry name" value="Acetyltransf_1"/>
    <property type="match status" value="1"/>
</dbReference>
<name>A0A1X7AIY1_9GAMM</name>
<dbReference type="Proteomes" id="UP000196573">
    <property type="component" value="Unassembled WGS sequence"/>
</dbReference>
<dbReference type="RefSeq" id="WP_207626597.1">
    <property type="nucleotide sequence ID" value="NZ_CBCSCN010000008.1"/>
</dbReference>
<dbReference type="Gene3D" id="3.40.630.30">
    <property type="match status" value="1"/>
</dbReference>
<protein>
    <submittedName>
        <fullName evidence="4">Acetyltransferase (GNAT) family protein</fullName>
    </submittedName>
</protein>
<keyword evidence="2" id="KW-0012">Acyltransferase</keyword>
<proteinExistence type="predicted"/>
<evidence type="ECO:0000256" key="2">
    <source>
        <dbReference type="ARBA" id="ARBA00023315"/>
    </source>
</evidence>
<evidence type="ECO:0000256" key="1">
    <source>
        <dbReference type="ARBA" id="ARBA00022679"/>
    </source>
</evidence>
<reference evidence="4 5" key="1">
    <citation type="submission" date="2017-03" db="EMBL/GenBank/DDBJ databases">
        <authorList>
            <person name="Afonso C.L."/>
            <person name="Miller P.J."/>
            <person name="Scott M.A."/>
            <person name="Spackman E."/>
            <person name="Goraichik I."/>
            <person name="Dimitrov K.M."/>
            <person name="Suarez D.L."/>
            <person name="Swayne D.E."/>
        </authorList>
    </citation>
    <scope>NUCLEOTIDE SEQUENCE [LARGE SCALE GENOMIC DNA]</scope>
    <source>
        <strain evidence="4">SB41UT1</strain>
    </source>
</reference>
<dbReference type="SUPFAM" id="SSF55729">
    <property type="entry name" value="Acyl-CoA N-acyltransferases (Nat)"/>
    <property type="match status" value="1"/>
</dbReference>
<dbReference type="InterPro" id="IPR016181">
    <property type="entry name" value="Acyl_CoA_acyltransferase"/>
</dbReference>
<dbReference type="GO" id="GO:0016747">
    <property type="term" value="F:acyltransferase activity, transferring groups other than amino-acyl groups"/>
    <property type="evidence" value="ECO:0007669"/>
    <property type="project" value="InterPro"/>
</dbReference>
<feature type="domain" description="N-acetyltransferase" evidence="3">
    <location>
        <begin position="8"/>
        <end position="163"/>
    </location>
</feature>
<sequence length="165" mass="19282">MDVVDDELDYRSVNLETDLQTCLAFRRDAWKASYGSDETFSAAATIKWFQRIAKHNPESFLLVWHGDRCIGQLEFMPDLKTAEGESFAHINLFYLIPEYRGNGFGQLLHDYVIEALKRWGCRDASLRYIPGNDRAERFYLKNGWYKEGEPTEERGQLMKKNLSKE</sequence>
<organism evidence="4 5">
    <name type="scientific">Parendozoicomonas haliclonae</name>
    <dbReference type="NCBI Taxonomy" id="1960125"/>
    <lineage>
        <taxon>Bacteria</taxon>
        <taxon>Pseudomonadati</taxon>
        <taxon>Pseudomonadota</taxon>
        <taxon>Gammaproteobacteria</taxon>
        <taxon>Oceanospirillales</taxon>
        <taxon>Endozoicomonadaceae</taxon>
        <taxon>Parendozoicomonas</taxon>
    </lineage>
</organism>
<evidence type="ECO:0000313" key="5">
    <source>
        <dbReference type="Proteomes" id="UP000196573"/>
    </source>
</evidence>
<dbReference type="EMBL" id="FWPT01000003">
    <property type="protein sequence ID" value="SMA44092.1"/>
    <property type="molecule type" value="Genomic_DNA"/>
</dbReference>
<dbReference type="PANTHER" id="PTHR43420">
    <property type="entry name" value="ACETYLTRANSFERASE"/>
    <property type="match status" value="1"/>
</dbReference>
<accession>A0A1X7AIY1</accession>
<evidence type="ECO:0000313" key="4">
    <source>
        <dbReference type="EMBL" id="SMA44092.1"/>
    </source>
</evidence>
<dbReference type="InterPro" id="IPR000182">
    <property type="entry name" value="GNAT_dom"/>
</dbReference>
<gene>
    <name evidence="4" type="ORF">EHSB41UT_01729</name>
</gene>
<dbReference type="CDD" id="cd04301">
    <property type="entry name" value="NAT_SF"/>
    <property type="match status" value="1"/>
</dbReference>
<keyword evidence="1 4" id="KW-0808">Transferase</keyword>
<dbReference type="InterPro" id="IPR050680">
    <property type="entry name" value="YpeA/RimI_acetyltransf"/>
</dbReference>
<evidence type="ECO:0000259" key="3">
    <source>
        <dbReference type="PROSITE" id="PS51186"/>
    </source>
</evidence>
<dbReference type="AlphaFoldDB" id="A0A1X7AIY1"/>